<dbReference type="Gene3D" id="3.30.420.40">
    <property type="match status" value="2"/>
</dbReference>
<dbReference type="InterPro" id="IPR043129">
    <property type="entry name" value="ATPase_NBD"/>
</dbReference>
<evidence type="ECO:0000256" key="1">
    <source>
        <dbReference type="ARBA" id="ARBA00009156"/>
    </source>
</evidence>
<dbReference type="GO" id="GO:0006071">
    <property type="term" value="P:glycerol metabolic process"/>
    <property type="evidence" value="ECO:0007669"/>
    <property type="project" value="TreeGrafter"/>
</dbReference>
<dbReference type="AlphaFoldDB" id="A0A382HUK0"/>
<evidence type="ECO:0000259" key="4">
    <source>
        <dbReference type="Pfam" id="PF00370"/>
    </source>
</evidence>
<feature type="non-terminal residue" evidence="5">
    <location>
        <position position="360"/>
    </location>
</feature>
<dbReference type="EMBL" id="UINC01063416">
    <property type="protein sequence ID" value="SVB91036.1"/>
    <property type="molecule type" value="Genomic_DNA"/>
</dbReference>
<name>A0A382HUK0_9ZZZZ</name>
<sequence length="360" mass="39872">MSIAPLYLVIDQGTSSTKSFLFDETGNIIHTEIIKHRLQYLVPFHVECDPKTILNACKKLIAESIIVAGRNSITKVGIAVQRSTFLFWEKNSAEPVTQALSWQDSRAQNIVNELSNHSDWIWEQTGAPLSPHFGGPKFLHMIRMNPDLRKKVSSAQILYGPLSAYLTHALTGTATVDESIAGRTLFFNIHSSTWSKKCLDLFQIPESGLPLLKPVLNNYGLICDTNLSLQCVIGDQQAALIGQAGLTRGCIATNFGTSASVLYNAGENPIVVDGLISSVLLSDGTQRKHLVEGTINACNSLFYHLEKELKLPHRFMKWHELCSNQSTNGIYVPGFAGLAAPYWKSGFNDIYRNLDHKNKN</sequence>
<accession>A0A382HUK0</accession>
<comment type="similarity">
    <text evidence="1">Belongs to the FGGY kinase family.</text>
</comment>
<dbReference type="GO" id="GO:0004370">
    <property type="term" value="F:glycerol kinase activity"/>
    <property type="evidence" value="ECO:0007669"/>
    <property type="project" value="TreeGrafter"/>
</dbReference>
<evidence type="ECO:0000256" key="3">
    <source>
        <dbReference type="ARBA" id="ARBA00022777"/>
    </source>
</evidence>
<keyword evidence="2" id="KW-0808">Transferase</keyword>
<organism evidence="5">
    <name type="scientific">marine metagenome</name>
    <dbReference type="NCBI Taxonomy" id="408172"/>
    <lineage>
        <taxon>unclassified sequences</taxon>
        <taxon>metagenomes</taxon>
        <taxon>ecological metagenomes</taxon>
    </lineage>
</organism>
<dbReference type="SUPFAM" id="SSF53067">
    <property type="entry name" value="Actin-like ATPase domain"/>
    <property type="match status" value="2"/>
</dbReference>
<dbReference type="GO" id="GO:0005829">
    <property type="term" value="C:cytosol"/>
    <property type="evidence" value="ECO:0007669"/>
    <property type="project" value="TreeGrafter"/>
</dbReference>
<dbReference type="PANTHER" id="PTHR10196">
    <property type="entry name" value="SUGAR KINASE"/>
    <property type="match status" value="1"/>
</dbReference>
<evidence type="ECO:0000256" key="2">
    <source>
        <dbReference type="ARBA" id="ARBA00022679"/>
    </source>
</evidence>
<protein>
    <recommendedName>
        <fullName evidence="4">Carbohydrate kinase FGGY N-terminal domain-containing protein</fullName>
    </recommendedName>
</protein>
<proteinExistence type="inferred from homology"/>
<dbReference type="InterPro" id="IPR018484">
    <property type="entry name" value="FGGY_N"/>
</dbReference>
<feature type="domain" description="Carbohydrate kinase FGGY N-terminal" evidence="4">
    <location>
        <begin position="6"/>
        <end position="222"/>
    </location>
</feature>
<dbReference type="Pfam" id="PF00370">
    <property type="entry name" value="FGGY_N"/>
    <property type="match status" value="1"/>
</dbReference>
<gene>
    <name evidence="5" type="ORF">METZ01_LOCUS243890</name>
</gene>
<evidence type="ECO:0000313" key="5">
    <source>
        <dbReference type="EMBL" id="SVB91036.1"/>
    </source>
</evidence>
<keyword evidence="3" id="KW-0418">Kinase</keyword>
<dbReference type="PANTHER" id="PTHR10196:SF69">
    <property type="entry name" value="GLYCEROL KINASE"/>
    <property type="match status" value="1"/>
</dbReference>
<reference evidence="5" key="1">
    <citation type="submission" date="2018-05" db="EMBL/GenBank/DDBJ databases">
        <authorList>
            <person name="Lanie J.A."/>
            <person name="Ng W.-L."/>
            <person name="Kazmierczak K.M."/>
            <person name="Andrzejewski T.M."/>
            <person name="Davidsen T.M."/>
            <person name="Wayne K.J."/>
            <person name="Tettelin H."/>
            <person name="Glass J.I."/>
            <person name="Rusch D."/>
            <person name="Podicherti R."/>
            <person name="Tsui H.-C.T."/>
            <person name="Winkler M.E."/>
        </authorList>
    </citation>
    <scope>NUCLEOTIDE SEQUENCE</scope>
</reference>